<proteinExistence type="predicted"/>
<dbReference type="InterPro" id="IPR036737">
    <property type="entry name" value="OmpA-like_sf"/>
</dbReference>
<dbReference type="SUPFAM" id="SSF103088">
    <property type="entry name" value="OmpA-like"/>
    <property type="match status" value="1"/>
</dbReference>
<sequence>MAEKKDSFTFSDKLKDSKPAPAPFSKRFSASKLGTDGKPRKTFFERTKRDAPFFIAALIVLLLLPFFVKFTGPGGSDINDTPVIKDAIAWGDPVYDTCFDEFGNEIDNCLLPQAGRSSFDLIPRDAASETADAFDVDYTPYKGDSTDSYRESGSRYTEPVVADARRAMSGAVRRTPTQIGNFRPGSAVTARGRVGTGWSGISAQAAKTGPGEVARAAKPISLQPLTAANKLGRSMTGEAALAEAERSLGAMNKREAMQALMDSQLAPTVVGRGGLTPGRQGAGVGGGGMPSNKWSYKGMKPWWWDLEQKKAWAKWEYWFKLWADPLKAIVDAFVPKFGCCILTGQDDCEVDKFWGTRAGDGTVGQCNGIPSDKWATLYEECSKKLGTPDACKDPYPRRSKFPSKANCCRDSLGVVKQGETCNYQEAKAPTNDSNFLQVRFRDCFGWQSKGAGLTLKCSAEGVDDPSKDPEIATYAQPSGKAEKWNIYQYVVVQNITIDGKPLCGSLGAEASSAPDKAGLNTDSSGGEYLDQGNDAQTSNQKATVSATENIVAGPQYVKVSQDKNLKTKMTKEDAARLSALAQGSGQAASKEHTTRGVVFGEAGKDLTSNDCVIFVRGGRDTVNEHWIFRIMKGQQSNQGRIFRENMLRQYLLNDLLPRLYGCSPDVEFDTTGSDNKVEAAGDFGRQLSTKEGTKNRTNFGKGTCRDYLGNIFVKHIGALAMEQPLAVNRTDINAASGDSVKNSYIPDLPLTFVDFHQRFVLQEGNDFRKTVPTVTNITRKNGTAITSEWCEINRTLAAYNAADYCEDASNNLYMKAPDGTAGNKVEPKEKSQAIRAALAGKTIEKCITHISFYPEKYQDLKWKFERENYPRLTEGTDNPENIGKCCLKGEDLVEFNIYNKQGMLVFGPRVHNKKSESESEHIKKICGTDNITNLCPGGEFDYTLHNYNDRAKPLGLPLVRIVNFASRTAPEPFTFEITETKNTNKGFCCLDSTDNKVKLRVETSTGEAVIDNYAVSEAELSIACGGQQVEICNALDYQLFTIDQEGKPQGPLGKFVKYKLESSMPKFITTFPGPSPKKGTCCKDSKTDVVQLMIENVSYTLNSDKGYSAQDVANLCQGQENTTCPFQAIEVDTVLNTGFTLNKWEFNRGQGLVTNFTKALVLAEYQAQTAGKNFVTSLTIEGHTDWAGTYKYNIGKLSENRVQAVKDLMNQTIADNFVRDNPPNSSITVEEWNKVVDIANNYIRGIILSATAVPVGPVYCQQGLPRTVQLSDFVQQGDGRLRLSSSKVTDALRGSEDTRCEGDHASMSECQNCKQSVILINGKFGQKLQLDLSPLVSALDIRTTGIRQVTRTK</sequence>
<dbReference type="EMBL" id="CP001055">
    <property type="protein sequence ID" value="ACC98149.1"/>
    <property type="molecule type" value="Genomic_DNA"/>
</dbReference>
<evidence type="ECO:0000256" key="1">
    <source>
        <dbReference type="SAM" id="MobiDB-lite"/>
    </source>
</evidence>
<dbReference type="KEGG" id="emi:Emin_0594"/>
<dbReference type="HOGENOM" id="CLU_257515_0_0_0"/>
<feature type="region of interest" description="Disordered" evidence="1">
    <location>
        <begin position="1"/>
        <end position="33"/>
    </location>
</feature>
<keyword evidence="2" id="KW-1133">Transmembrane helix</keyword>
<reference evidence="3 4" key="1">
    <citation type="journal article" date="2009" name="Appl. Environ. Microbiol.">
        <title>Genomic analysis of 'Elusimicrobium minutum,' the first cultivated representative of the phylum 'Elusimicrobia' (formerly termite group 1).</title>
        <authorList>
            <person name="Herlemann D.P.R."/>
            <person name="Geissinger O."/>
            <person name="Ikeda-Ohtsubo W."/>
            <person name="Kunin V."/>
            <person name="Sun H."/>
            <person name="Lapidus A."/>
            <person name="Hugenholtz P."/>
            <person name="Brune A."/>
        </authorList>
    </citation>
    <scope>NUCLEOTIDE SEQUENCE [LARGE SCALE GENOMIC DNA]</scope>
    <source>
        <strain evidence="3 4">Pei191</strain>
    </source>
</reference>
<organism evidence="3 4">
    <name type="scientific">Elusimicrobium minutum (strain Pei191)</name>
    <dbReference type="NCBI Taxonomy" id="445932"/>
    <lineage>
        <taxon>Bacteria</taxon>
        <taxon>Pseudomonadati</taxon>
        <taxon>Elusimicrobiota</taxon>
        <taxon>Elusimicrobia</taxon>
        <taxon>Elusimicrobiales</taxon>
        <taxon>Elusimicrobiaceae</taxon>
        <taxon>Elusimicrobium</taxon>
    </lineage>
</organism>
<feature type="transmembrane region" description="Helical" evidence="2">
    <location>
        <begin position="51"/>
        <end position="68"/>
    </location>
</feature>
<feature type="region of interest" description="Disordered" evidence="1">
    <location>
        <begin position="511"/>
        <end position="536"/>
    </location>
</feature>
<keyword evidence="4" id="KW-1185">Reference proteome</keyword>
<protein>
    <submittedName>
        <fullName evidence="3">Uncharacterized protein</fullName>
    </submittedName>
</protein>
<evidence type="ECO:0000256" key="2">
    <source>
        <dbReference type="SAM" id="Phobius"/>
    </source>
</evidence>
<gene>
    <name evidence="3" type="ordered locus">Emin_0594</name>
</gene>
<evidence type="ECO:0000313" key="4">
    <source>
        <dbReference type="Proteomes" id="UP000001029"/>
    </source>
</evidence>
<evidence type="ECO:0000313" key="3">
    <source>
        <dbReference type="EMBL" id="ACC98149.1"/>
    </source>
</evidence>
<dbReference type="OrthoDB" id="9782229at2"/>
<dbReference type="Gene3D" id="3.30.1330.60">
    <property type="entry name" value="OmpA-like domain"/>
    <property type="match status" value="1"/>
</dbReference>
<keyword evidence="2" id="KW-0812">Transmembrane</keyword>
<dbReference type="STRING" id="445932.Emin_0594"/>
<dbReference type="RefSeq" id="WP_012414764.1">
    <property type="nucleotide sequence ID" value="NC_010644.1"/>
</dbReference>
<keyword evidence="2" id="KW-0472">Membrane</keyword>
<accession>B2KC22</accession>
<name>B2KC22_ELUMP</name>
<feature type="compositionally biased region" description="Basic and acidic residues" evidence="1">
    <location>
        <begin position="1"/>
        <end position="18"/>
    </location>
</feature>
<dbReference type="Proteomes" id="UP000001029">
    <property type="component" value="Chromosome"/>
</dbReference>